<name>A0A5R9L1F6_9BACT</name>
<gene>
    <name evidence="2" type="ORF">FEN17_00775</name>
</gene>
<evidence type="ECO:0000313" key="2">
    <source>
        <dbReference type="EMBL" id="TLV02207.1"/>
    </source>
</evidence>
<organism evidence="2 3">
    <name type="scientific">Dyadobacter luticola</name>
    <dbReference type="NCBI Taxonomy" id="1979387"/>
    <lineage>
        <taxon>Bacteria</taxon>
        <taxon>Pseudomonadati</taxon>
        <taxon>Bacteroidota</taxon>
        <taxon>Cytophagia</taxon>
        <taxon>Cytophagales</taxon>
        <taxon>Spirosomataceae</taxon>
        <taxon>Dyadobacter</taxon>
    </lineage>
</organism>
<feature type="transmembrane region" description="Helical" evidence="1">
    <location>
        <begin position="65"/>
        <end position="82"/>
    </location>
</feature>
<keyword evidence="3" id="KW-1185">Reference proteome</keyword>
<keyword evidence="1" id="KW-0812">Transmembrane</keyword>
<feature type="transmembrane region" description="Helical" evidence="1">
    <location>
        <begin position="39"/>
        <end position="58"/>
    </location>
</feature>
<keyword evidence="1" id="KW-1133">Transmembrane helix</keyword>
<sequence length="84" mass="9432">MFNVITYLNWLLICFYGSSVVWALVQPVSVSHEMPGVESKIKVVGFLLLIVIIALNLSSYPWAKVASMVLVISMLGIIRWFSDN</sequence>
<dbReference type="Proteomes" id="UP000306402">
    <property type="component" value="Unassembled WGS sequence"/>
</dbReference>
<comment type="caution">
    <text evidence="2">The sequence shown here is derived from an EMBL/GenBank/DDBJ whole genome shotgun (WGS) entry which is preliminary data.</text>
</comment>
<evidence type="ECO:0000313" key="3">
    <source>
        <dbReference type="Proteomes" id="UP000306402"/>
    </source>
</evidence>
<dbReference type="AlphaFoldDB" id="A0A5R9L1F6"/>
<dbReference type="RefSeq" id="WP_138363416.1">
    <property type="nucleotide sequence ID" value="NZ_VCEJ01000002.1"/>
</dbReference>
<dbReference type="OrthoDB" id="679529at2"/>
<evidence type="ECO:0000256" key="1">
    <source>
        <dbReference type="SAM" id="Phobius"/>
    </source>
</evidence>
<keyword evidence="1" id="KW-0472">Membrane</keyword>
<proteinExistence type="predicted"/>
<reference evidence="2 3" key="1">
    <citation type="submission" date="2019-05" db="EMBL/GenBank/DDBJ databases">
        <authorList>
            <person name="Qu J.-H."/>
        </authorList>
    </citation>
    <scope>NUCLEOTIDE SEQUENCE [LARGE SCALE GENOMIC DNA]</scope>
    <source>
        <strain evidence="2 3">T17</strain>
    </source>
</reference>
<dbReference type="EMBL" id="VCEJ01000002">
    <property type="protein sequence ID" value="TLV02207.1"/>
    <property type="molecule type" value="Genomic_DNA"/>
</dbReference>
<accession>A0A5R9L1F6</accession>
<protein>
    <submittedName>
        <fullName evidence="2">Uncharacterized protein</fullName>
    </submittedName>
</protein>